<evidence type="ECO:0000256" key="1">
    <source>
        <dbReference type="SAM" id="MobiDB-lite"/>
    </source>
</evidence>
<dbReference type="GO" id="GO:0050853">
    <property type="term" value="P:B cell receptor signaling pathway"/>
    <property type="evidence" value="ECO:0007669"/>
    <property type="project" value="InterPro"/>
</dbReference>
<dbReference type="GO" id="GO:0050852">
    <property type="term" value="P:T cell receptor signaling pathway"/>
    <property type="evidence" value="ECO:0007669"/>
    <property type="project" value="InterPro"/>
</dbReference>
<keyword evidence="2" id="KW-0472">Membrane</keyword>
<comment type="caution">
    <text evidence="3">The sequence shown here is derived from an EMBL/GenBank/DDBJ whole genome shotgun (WGS) entry which is preliminary data.</text>
</comment>
<feature type="region of interest" description="Disordered" evidence="1">
    <location>
        <begin position="199"/>
        <end position="229"/>
    </location>
</feature>
<keyword evidence="2" id="KW-1133">Transmembrane helix</keyword>
<dbReference type="GO" id="GO:0019815">
    <property type="term" value="C:B cell receptor complex"/>
    <property type="evidence" value="ECO:0007669"/>
    <property type="project" value="TreeGrafter"/>
</dbReference>
<dbReference type="InterPro" id="IPR026072">
    <property type="entry name" value="Lime1"/>
</dbReference>
<evidence type="ECO:0000313" key="3">
    <source>
        <dbReference type="EMBL" id="KAF6422624.1"/>
    </source>
</evidence>
<feature type="transmembrane region" description="Helical" evidence="2">
    <location>
        <begin position="12"/>
        <end position="32"/>
    </location>
</feature>
<accession>A0A7J8DHB3</accession>
<name>A0A7J8DHB3_ROUAE</name>
<evidence type="ECO:0008006" key="5">
    <source>
        <dbReference type="Google" id="ProtNLM"/>
    </source>
</evidence>
<proteinExistence type="predicted"/>
<evidence type="ECO:0000256" key="2">
    <source>
        <dbReference type="SAM" id="Phobius"/>
    </source>
</evidence>
<dbReference type="Proteomes" id="UP000593571">
    <property type="component" value="Unassembled WGS sequence"/>
</dbReference>
<keyword evidence="2" id="KW-0812">Transmembrane</keyword>
<protein>
    <recommendedName>
        <fullName evidence="5">Lck interacting transmembrane adaptor 1</fullName>
    </recommendedName>
</protein>
<dbReference type="PANTHER" id="PTHR47740">
    <property type="entry name" value="LCK-INTERACTING TRANSMEMBRANE ADAPTER 1, LIME1"/>
    <property type="match status" value="1"/>
</dbReference>
<dbReference type="EMBL" id="JACASE010000012">
    <property type="protein sequence ID" value="KAF6422624.1"/>
    <property type="molecule type" value="Genomic_DNA"/>
</dbReference>
<keyword evidence="4" id="KW-1185">Reference proteome</keyword>
<dbReference type="Pfam" id="PF15332">
    <property type="entry name" value="LIME1"/>
    <property type="match status" value="1"/>
</dbReference>
<dbReference type="GO" id="GO:0019901">
    <property type="term" value="F:protein kinase binding"/>
    <property type="evidence" value="ECO:0007669"/>
    <property type="project" value="TreeGrafter"/>
</dbReference>
<sequence length="266" mass="28942">MGPQVLSAPSALWALGCLALLLWLWVLCTACHRKAARRQQARLQGQGMTDEASLLRRPHLCSLSKSDTRLHELHQGRGGCIAPRPASVDLLCLQYLDTSRGTARPLAALSHRALPQPSISPEATYSNVGLAAIPRASLAASPMVWAGTWLTSSCARPGPEARPMVPEYARIHKLKGPQGVERQQAEGTPATQMDILYSKVNKPRRRDPEPVINQLDPKGQGAIPTLGSNLTYDRDLSVDKGLLENVYESIQEMGIPERQGLPRPGC</sequence>
<gene>
    <name evidence="3" type="ORF">HJG63_008468</name>
</gene>
<reference evidence="3 4" key="1">
    <citation type="journal article" date="2020" name="Nature">
        <title>Six reference-quality genomes reveal evolution of bat adaptations.</title>
        <authorList>
            <person name="Jebb D."/>
            <person name="Huang Z."/>
            <person name="Pippel M."/>
            <person name="Hughes G.M."/>
            <person name="Lavrichenko K."/>
            <person name="Devanna P."/>
            <person name="Winkler S."/>
            <person name="Jermiin L.S."/>
            <person name="Skirmuntt E.C."/>
            <person name="Katzourakis A."/>
            <person name="Burkitt-Gray L."/>
            <person name="Ray D.A."/>
            <person name="Sullivan K.A.M."/>
            <person name="Roscito J.G."/>
            <person name="Kirilenko B.M."/>
            <person name="Davalos L.M."/>
            <person name="Corthals A.P."/>
            <person name="Power M.L."/>
            <person name="Jones G."/>
            <person name="Ransome R.D."/>
            <person name="Dechmann D.K.N."/>
            <person name="Locatelli A.G."/>
            <person name="Puechmaille S.J."/>
            <person name="Fedrigo O."/>
            <person name="Jarvis E.D."/>
            <person name="Hiller M."/>
            <person name="Vernes S.C."/>
            <person name="Myers E.W."/>
            <person name="Teeling E.C."/>
        </authorList>
    </citation>
    <scope>NUCLEOTIDE SEQUENCE [LARGE SCALE GENOMIC DNA]</scope>
    <source>
        <strain evidence="3">MRouAeg1</strain>
        <tissue evidence="3">Muscle</tissue>
    </source>
</reference>
<dbReference type="PANTHER" id="PTHR47740:SF1">
    <property type="entry name" value="LCK-INTERACTING TRANSMEMBRANE ADAPTER 1"/>
    <property type="match status" value="1"/>
</dbReference>
<organism evidence="3 4">
    <name type="scientific">Rousettus aegyptiacus</name>
    <name type="common">Egyptian fruit bat</name>
    <name type="synonym">Pteropus aegyptiacus</name>
    <dbReference type="NCBI Taxonomy" id="9407"/>
    <lineage>
        <taxon>Eukaryota</taxon>
        <taxon>Metazoa</taxon>
        <taxon>Chordata</taxon>
        <taxon>Craniata</taxon>
        <taxon>Vertebrata</taxon>
        <taxon>Euteleostomi</taxon>
        <taxon>Mammalia</taxon>
        <taxon>Eutheria</taxon>
        <taxon>Laurasiatheria</taxon>
        <taxon>Chiroptera</taxon>
        <taxon>Yinpterochiroptera</taxon>
        <taxon>Pteropodoidea</taxon>
        <taxon>Pteropodidae</taxon>
        <taxon>Rousettinae</taxon>
        <taxon>Rousettus</taxon>
    </lineage>
</organism>
<evidence type="ECO:0000313" key="4">
    <source>
        <dbReference type="Proteomes" id="UP000593571"/>
    </source>
</evidence>
<dbReference type="AlphaFoldDB" id="A0A7J8DHB3"/>